<protein>
    <submittedName>
        <fullName evidence="6">NADPH:adrenodoxin oxidoreductase, mitochondrial isoform X1</fullName>
    </submittedName>
</protein>
<dbReference type="InterPro" id="IPR036188">
    <property type="entry name" value="FAD/NAD-bd_sf"/>
</dbReference>
<reference evidence="6" key="1">
    <citation type="journal article" date="2019" name="Sci. Rep.">
        <title>Draft genome of Tanacetum cinerariifolium, the natural source of mosquito coil.</title>
        <authorList>
            <person name="Yamashiro T."/>
            <person name="Shiraishi A."/>
            <person name="Satake H."/>
            <person name="Nakayama K."/>
        </authorList>
    </citation>
    <scope>NUCLEOTIDE SEQUENCE</scope>
</reference>
<keyword evidence="4" id="KW-0521">NADP</keyword>
<dbReference type="PANTHER" id="PTHR48467:SF1">
    <property type="entry name" value="GLUTAMATE SYNTHASE 1 [NADH], CHLOROPLASTIC-LIKE"/>
    <property type="match status" value="1"/>
</dbReference>
<evidence type="ECO:0000256" key="2">
    <source>
        <dbReference type="ARBA" id="ARBA00022630"/>
    </source>
</evidence>
<evidence type="ECO:0000256" key="4">
    <source>
        <dbReference type="ARBA" id="ARBA00022857"/>
    </source>
</evidence>
<evidence type="ECO:0000313" key="6">
    <source>
        <dbReference type="EMBL" id="GEU36294.1"/>
    </source>
</evidence>
<dbReference type="Gene3D" id="3.40.50.720">
    <property type="entry name" value="NAD(P)-binding Rossmann-like Domain"/>
    <property type="match status" value="1"/>
</dbReference>
<keyword evidence="5" id="KW-0560">Oxidoreductase</keyword>
<keyword evidence="3" id="KW-0274">FAD</keyword>
<dbReference type="SUPFAM" id="SSF51905">
    <property type="entry name" value="FAD/NAD(P)-binding domain"/>
    <property type="match status" value="1"/>
</dbReference>
<gene>
    <name evidence="6" type="ORF">Tci_008272</name>
</gene>
<dbReference type="GO" id="GO:0016491">
    <property type="term" value="F:oxidoreductase activity"/>
    <property type="evidence" value="ECO:0007669"/>
    <property type="project" value="UniProtKB-KW"/>
</dbReference>
<name>A0A6L2JKY0_TANCI</name>
<dbReference type="AlphaFoldDB" id="A0A6L2JKY0"/>
<dbReference type="EMBL" id="BKCJ010000793">
    <property type="protein sequence ID" value="GEU36294.1"/>
    <property type="molecule type" value="Genomic_DNA"/>
</dbReference>
<comment type="caution">
    <text evidence="6">The sequence shown here is derived from an EMBL/GenBank/DDBJ whole genome shotgun (WGS) entry which is preliminary data.</text>
</comment>
<evidence type="ECO:0000256" key="3">
    <source>
        <dbReference type="ARBA" id="ARBA00022827"/>
    </source>
</evidence>
<dbReference type="Gene3D" id="3.50.50.60">
    <property type="entry name" value="FAD/NAD(P)-binding domain"/>
    <property type="match status" value="1"/>
</dbReference>
<sequence length="263" mass="28816">MVVLAYDVESNRDFGIPGEGNVALDVTQILLWPPKELATTGIATHALDALRESSIRKVYLMGRRGPVQASCTAKELREILGNCYRSRALFLYYIGFLNAAIKDLHINIKEADLLKTSGNEEEIKNNRIRRRVFELLSKASSSAAPHPSLGQRELHFTFFRKPEKFLESEKQYCWLNLVGSAGSGNQIASGTSLVLKSIGYKSVPVDGLPFNYSKGVVPNIGGGVVSSSDDAQTEDGLYLASISEDIAKKELTSTSLKPGRVSY</sequence>
<comment type="cofactor">
    <cofactor evidence="1">
        <name>FAD</name>
        <dbReference type="ChEBI" id="CHEBI:57692"/>
    </cofactor>
</comment>
<evidence type="ECO:0000256" key="1">
    <source>
        <dbReference type="ARBA" id="ARBA00001974"/>
    </source>
</evidence>
<organism evidence="6">
    <name type="scientific">Tanacetum cinerariifolium</name>
    <name type="common">Dalmatian daisy</name>
    <name type="synonym">Chrysanthemum cinerariifolium</name>
    <dbReference type="NCBI Taxonomy" id="118510"/>
    <lineage>
        <taxon>Eukaryota</taxon>
        <taxon>Viridiplantae</taxon>
        <taxon>Streptophyta</taxon>
        <taxon>Embryophyta</taxon>
        <taxon>Tracheophyta</taxon>
        <taxon>Spermatophyta</taxon>
        <taxon>Magnoliopsida</taxon>
        <taxon>eudicotyledons</taxon>
        <taxon>Gunneridae</taxon>
        <taxon>Pentapetalae</taxon>
        <taxon>asterids</taxon>
        <taxon>campanulids</taxon>
        <taxon>Asterales</taxon>
        <taxon>Asteraceae</taxon>
        <taxon>Asteroideae</taxon>
        <taxon>Anthemideae</taxon>
        <taxon>Anthemidinae</taxon>
        <taxon>Tanacetum</taxon>
    </lineage>
</organism>
<accession>A0A6L2JKY0</accession>
<dbReference type="PANTHER" id="PTHR48467">
    <property type="entry name" value="GLUTAMATE SYNTHASE 1 [NADH], CHLOROPLASTIC-LIKE"/>
    <property type="match status" value="1"/>
</dbReference>
<proteinExistence type="predicted"/>
<evidence type="ECO:0000256" key="5">
    <source>
        <dbReference type="ARBA" id="ARBA00023002"/>
    </source>
</evidence>
<keyword evidence="2" id="KW-0285">Flavoprotein</keyword>
<dbReference type="InterPro" id="IPR055275">
    <property type="entry name" value="Ferredox_Rdtase"/>
</dbReference>